<gene>
    <name evidence="1" type="ORF">D7X12_40025</name>
</gene>
<dbReference type="AlphaFoldDB" id="A0A3A8M8Z6"/>
<protein>
    <submittedName>
        <fullName evidence="1">Uncharacterized protein</fullName>
    </submittedName>
</protein>
<accession>A0A3A8M8Z6</accession>
<keyword evidence="2" id="KW-1185">Reference proteome</keyword>
<name>A0A3A8M8Z6_9BACT</name>
<sequence>MLSAALGLHWRLRLRWGSLPTPLLGTGLLRLLPGSWLRLLFGLSPRMEHHVLRVSFVLVRSDVVVWGP</sequence>
<proteinExistence type="predicted"/>
<organism evidence="1 2">
    <name type="scientific">Corallococcus sicarius</name>
    <dbReference type="NCBI Taxonomy" id="2316726"/>
    <lineage>
        <taxon>Bacteria</taxon>
        <taxon>Pseudomonadati</taxon>
        <taxon>Myxococcota</taxon>
        <taxon>Myxococcia</taxon>
        <taxon>Myxococcales</taxon>
        <taxon>Cystobacterineae</taxon>
        <taxon>Myxococcaceae</taxon>
        <taxon>Corallococcus</taxon>
    </lineage>
</organism>
<reference evidence="2" key="1">
    <citation type="submission" date="2018-09" db="EMBL/GenBank/DDBJ databases">
        <authorList>
            <person name="Livingstone P.G."/>
            <person name="Whitworth D.E."/>
        </authorList>
    </citation>
    <scope>NUCLEOTIDE SEQUENCE [LARGE SCALE GENOMIC DNA]</scope>
    <source>
        <strain evidence="2">CA040B</strain>
    </source>
</reference>
<dbReference type="Proteomes" id="UP000273405">
    <property type="component" value="Unassembled WGS sequence"/>
</dbReference>
<evidence type="ECO:0000313" key="2">
    <source>
        <dbReference type="Proteomes" id="UP000273405"/>
    </source>
</evidence>
<evidence type="ECO:0000313" key="1">
    <source>
        <dbReference type="EMBL" id="RKH28743.1"/>
    </source>
</evidence>
<comment type="caution">
    <text evidence="1">The sequence shown here is derived from an EMBL/GenBank/DDBJ whole genome shotgun (WGS) entry which is preliminary data.</text>
</comment>
<dbReference type="EMBL" id="RAWG01000522">
    <property type="protein sequence ID" value="RKH28743.1"/>
    <property type="molecule type" value="Genomic_DNA"/>
</dbReference>